<keyword evidence="3" id="KW-1185">Reference proteome</keyword>
<feature type="region of interest" description="Disordered" evidence="1">
    <location>
        <begin position="29"/>
        <end position="53"/>
    </location>
</feature>
<gene>
    <name evidence="2" type="ORF">CINCED_3A012930</name>
</gene>
<name>A0A5E4M4N0_9HEMI</name>
<organism evidence="2 3">
    <name type="scientific">Cinara cedri</name>
    <dbReference type="NCBI Taxonomy" id="506608"/>
    <lineage>
        <taxon>Eukaryota</taxon>
        <taxon>Metazoa</taxon>
        <taxon>Ecdysozoa</taxon>
        <taxon>Arthropoda</taxon>
        <taxon>Hexapoda</taxon>
        <taxon>Insecta</taxon>
        <taxon>Pterygota</taxon>
        <taxon>Neoptera</taxon>
        <taxon>Paraneoptera</taxon>
        <taxon>Hemiptera</taxon>
        <taxon>Sternorrhyncha</taxon>
        <taxon>Aphidomorpha</taxon>
        <taxon>Aphidoidea</taxon>
        <taxon>Aphididae</taxon>
        <taxon>Lachninae</taxon>
        <taxon>Cinara</taxon>
    </lineage>
</organism>
<dbReference type="Proteomes" id="UP000325440">
    <property type="component" value="Unassembled WGS sequence"/>
</dbReference>
<evidence type="ECO:0000313" key="3">
    <source>
        <dbReference type="Proteomes" id="UP000325440"/>
    </source>
</evidence>
<dbReference type="AlphaFoldDB" id="A0A5E4M4N0"/>
<protein>
    <submittedName>
        <fullName evidence="2">Uncharacterized protein</fullName>
    </submittedName>
</protein>
<evidence type="ECO:0000256" key="1">
    <source>
        <dbReference type="SAM" id="MobiDB-lite"/>
    </source>
</evidence>
<sequence>MISPNRRRLGVYQHALHNTISVARSKWADRGHPTIQPGGRSAKKSPINHAESQTRSFVLLPDTTSVGKYRHSPAQQEFVHVGSASKINSRRYQYLGPRRNLCNLARPGNKAALPARLYRKPLGTEQEVNPSRCP</sequence>
<dbReference type="EMBL" id="CABPRJ010000066">
    <property type="protein sequence ID" value="VVC27169.1"/>
    <property type="molecule type" value="Genomic_DNA"/>
</dbReference>
<evidence type="ECO:0000313" key="2">
    <source>
        <dbReference type="EMBL" id="VVC27169.1"/>
    </source>
</evidence>
<accession>A0A5E4M4N0</accession>
<proteinExistence type="predicted"/>
<reference evidence="2 3" key="1">
    <citation type="submission" date="2019-08" db="EMBL/GenBank/DDBJ databases">
        <authorList>
            <person name="Alioto T."/>
            <person name="Alioto T."/>
            <person name="Gomez Garrido J."/>
        </authorList>
    </citation>
    <scope>NUCLEOTIDE SEQUENCE [LARGE SCALE GENOMIC DNA]</scope>
</reference>